<protein>
    <submittedName>
        <fullName evidence="1">Uncharacterized protein</fullName>
    </submittedName>
</protein>
<feature type="non-terminal residue" evidence="1">
    <location>
        <position position="100"/>
    </location>
</feature>
<organism evidence="1 2">
    <name type="scientific">Meganyctiphanes norvegica</name>
    <name type="common">Northern krill</name>
    <name type="synonym">Thysanopoda norvegica</name>
    <dbReference type="NCBI Taxonomy" id="48144"/>
    <lineage>
        <taxon>Eukaryota</taxon>
        <taxon>Metazoa</taxon>
        <taxon>Ecdysozoa</taxon>
        <taxon>Arthropoda</taxon>
        <taxon>Crustacea</taxon>
        <taxon>Multicrustacea</taxon>
        <taxon>Malacostraca</taxon>
        <taxon>Eumalacostraca</taxon>
        <taxon>Eucarida</taxon>
        <taxon>Euphausiacea</taxon>
        <taxon>Euphausiidae</taxon>
        <taxon>Meganyctiphanes</taxon>
    </lineage>
</organism>
<sequence>HQFTSVQTKFTAAWTVRGIGTTDQDCVLGSMCPERALCGKTFPADVAVEGSVLHAFKLSIMVPQMLLKVRQLYECPSTFRDVAFIWPLTGVQSCVLLYMI</sequence>
<dbReference type="EMBL" id="CAXKWB010003301">
    <property type="protein sequence ID" value="CAL4068904.1"/>
    <property type="molecule type" value="Genomic_DNA"/>
</dbReference>
<feature type="non-terminal residue" evidence="1">
    <location>
        <position position="1"/>
    </location>
</feature>
<keyword evidence="2" id="KW-1185">Reference proteome</keyword>
<proteinExistence type="predicted"/>
<comment type="caution">
    <text evidence="1">The sequence shown here is derived from an EMBL/GenBank/DDBJ whole genome shotgun (WGS) entry which is preliminary data.</text>
</comment>
<reference evidence="1 2" key="1">
    <citation type="submission" date="2024-05" db="EMBL/GenBank/DDBJ databases">
        <authorList>
            <person name="Wallberg A."/>
        </authorList>
    </citation>
    <scope>NUCLEOTIDE SEQUENCE [LARGE SCALE GENOMIC DNA]</scope>
</reference>
<accession>A0AAV2Q638</accession>
<evidence type="ECO:0000313" key="2">
    <source>
        <dbReference type="Proteomes" id="UP001497623"/>
    </source>
</evidence>
<dbReference type="AlphaFoldDB" id="A0AAV2Q638"/>
<evidence type="ECO:0000313" key="1">
    <source>
        <dbReference type="EMBL" id="CAL4068904.1"/>
    </source>
</evidence>
<dbReference type="Proteomes" id="UP001497623">
    <property type="component" value="Unassembled WGS sequence"/>
</dbReference>
<name>A0AAV2Q638_MEGNR</name>
<gene>
    <name evidence="1" type="ORF">MNOR_LOCUS7470</name>
</gene>